<protein>
    <submittedName>
        <fullName evidence="1">Uncharacterized protein</fullName>
    </submittedName>
</protein>
<gene>
    <name evidence="1" type="ORF">QAD02_008591</name>
</gene>
<organism evidence="1 2">
    <name type="scientific">Eretmocerus hayati</name>
    <dbReference type="NCBI Taxonomy" id="131215"/>
    <lineage>
        <taxon>Eukaryota</taxon>
        <taxon>Metazoa</taxon>
        <taxon>Ecdysozoa</taxon>
        <taxon>Arthropoda</taxon>
        <taxon>Hexapoda</taxon>
        <taxon>Insecta</taxon>
        <taxon>Pterygota</taxon>
        <taxon>Neoptera</taxon>
        <taxon>Endopterygota</taxon>
        <taxon>Hymenoptera</taxon>
        <taxon>Apocrita</taxon>
        <taxon>Proctotrupomorpha</taxon>
        <taxon>Chalcidoidea</taxon>
        <taxon>Aphelinidae</taxon>
        <taxon>Aphelininae</taxon>
        <taxon>Eretmocerus</taxon>
    </lineage>
</organism>
<keyword evidence="2" id="KW-1185">Reference proteome</keyword>
<reference evidence="1" key="1">
    <citation type="submission" date="2023-04" db="EMBL/GenBank/DDBJ databases">
        <title>A chromosome-level genome assembly of the parasitoid wasp Eretmocerus hayati.</title>
        <authorList>
            <person name="Zhong Y."/>
            <person name="Liu S."/>
            <person name="Liu Y."/>
        </authorList>
    </citation>
    <scope>NUCLEOTIDE SEQUENCE</scope>
    <source>
        <strain evidence="1">ZJU_SS_LIU_2023</strain>
    </source>
</reference>
<accession>A0ACC2N7A2</accession>
<sequence length="196" mass="20879">MANPQYMILAGLVAAAKSAYISSPTAAATLAVAQPTAAVIREENLDSPPQYSFSYSVADGLTGDNKAQEETRNGDIVQGSYSLIEPDGSRRTVAYAADPINGFNALVQKEPRVSVNAVAPTPAQILAAADIDRQAARQQQQRNADSIIAAAQLQNQANEYGRLLRPVQIARQNIVSTPIRRADPILEASANTHRLA</sequence>
<comment type="caution">
    <text evidence="1">The sequence shown here is derived from an EMBL/GenBank/DDBJ whole genome shotgun (WGS) entry which is preliminary data.</text>
</comment>
<name>A0ACC2N7A2_9HYME</name>
<evidence type="ECO:0000313" key="2">
    <source>
        <dbReference type="Proteomes" id="UP001239111"/>
    </source>
</evidence>
<dbReference type="EMBL" id="CM056744">
    <property type="protein sequence ID" value="KAJ8666929.1"/>
    <property type="molecule type" value="Genomic_DNA"/>
</dbReference>
<proteinExistence type="predicted"/>
<dbReference type="Proteomes" id="UP001239111">
    <property type="component" value="Chromosome 4"/>
</dbReference>
<evidence type="ECO:0000313" key="1">
    <source>
        <dbReference type="EMBL" id="KAJ8666929.1"/>
    </source>
</evidence>